<dbReference type="EMBL" id="VSRR010003142">
    <property type="protein sequence ID" value="MPC34839.1"/>
    <property type="molecule type" value="Genomic_DNA"/>
</dbReference>
<feature type="region of interest" description="Disordered" evidence="1">
    <location>
        <begin position="1"/>
        <end position="22"/>
    </location>
</feature>
<evidence type="ECO:0000313" key="3">
    <source>
        <dbReference type="Proteomes" id="UP000324222"/>
    </source>
</evidence>
<gene>
    <name evidence="2" type="ORF">E2C01_028243</name>
</gene>
<evidence type="ECO:0000313" key="2">
    <source>
        <dbReference type="EMBL" id="MPC34839.1"/>
    </source>
</evidence>
<keyword evidence="3" id="KW-1185">Reference proteome</keyword>
<name>A0A5B7ENT1_PORTR</name>
<protein>
    <submittedName>
        <fullName evidence="2">Uncharacterized protein</fullName>
    </submittedName>
</protein>
<dbReference type="AlphaFoldDB" id="A0A5B7ENT1"/>
<evidence type="ECO:0000256" key="1">
    <source>
        <dbReference type="SAM" id="MobiDB-lite"/>
    </source>
</evidence>
<reference evidence="2 3" key="1">
    <citation type="submission" date="2019-05" db="EMBL/GenBank/DDBJ databases">
        <title>Another draft genome of Portunus trituberculatus and its Hox gene families provides insights of decapod evolution.</title>
        <authorList>
            <person name="Jeong J.-H."/>
            <person name="Song I."/>
            <person name="Kim S."/>
            <person name="Choi T."/>
            <person name="Kim D."/>
            <person name="Ryu S."/>
            <person name="Kim W."/>
        </authorList>
    </citation>
    <scope>NUCLEOTIDE SEQUENCE [LARGE SCALE GENOMIC DNA]</scope>
    <source>
        <tissue evidence="2">Muscle</tissue>
    </source>
</reference>
<comment type="caution">
    <text evidence="2">The sequence shown here is derived from an EMBL/GenBank/DDBJ whole genome shotgun (WGS) entry which is preliminary data.</text>
</comment>
<dbReference type="Proteomes" id="UP000324222">
    <property type="component" value="Unassembled WGS sequence"/>
</dbReference>
<organism evidence="2 3">
    <name type="scientific">Portunus trituberculatus</name>
    <name type="common">Swimming crab</name>
    <name type="synonym">Neptunus trituberculatus</name>
    <dbReference type="NCBI Taxonomy" id="210409"/>
    <lineage>
        <taxon>Eukaryota</taxon>
        <taxon>Metazoa</taxon>
        <taxon>Ecdysozoa</taxon>
        <taxon>Arthropoda</taxon>
        <taxon>Crustacea</taxon>
        <taxon>Multicrustacea</taxon>
        <taxon>Malacostraca</taxon>
        <taxon>Eumalacostraca</taxon>
        <taxon>Eucarida</taxon>
        <taxon>Decapoda</taxon>
        <taxon>Pleocyemata</taxon>
        <taxon>Brachyura</taxon>
        <taxon>Eubrachyura</taxon>
        <taxon>Portunoidea</taxon>
        <taxon>Portunidae</taxon>
        <taxon>Portuninae</taxon>
        <taxon>Portunus</taxon>
    </lineage>
</organism>
<proteinExistence type="predicted"/>
<accession>A0A5B7ENT1</accession>
<sequence length="68" mass="7636">MAVLPLTPVSPRRRMPRVTDRRRNSWRADFLSPRADVTCCTVLPSPLIPNHPVPQLLPLITAGLILNQ</sequence>